<reference evidence="5" key="1">
    <citation type="submission" date="2017-02" db="EMBL/GenBank/DDBJ databases">
        <authorList>
            <person name="Varghese N."/>
            <person name="Submissions S."/>
        </authorList>
    </citation>
    <scope>NUCLEOTIDE SEQUENCE [LARGE SCALE GENOMIC DNA]</scope>
    <source>
        <strain evidence="5">DSM 24967</strain>
    </source>
</reference>
<dbReference type="Proteomes" id="UP000190852">
    <property type="component" value="Unassembled WGS sequence"/>
</dbReference>
<evidence type="ECO:0000256" key="3">
    <source>
        <dbReference type="ARBA" id="ARBA00022723"/>
    </source>
</evidence>
<evidence type="ECO:0000313" key="4">
    <source>
        <dbReference type="EMBL" id="SKB36421.1"/>
    </source>
</evidence>
<keyword evidence="5" id="KW-1185">Reference proteome</keyword>
<evidence type="ECO:0000313" key="5">
    <source>
        <dbReference type="Proteomes" id="UP000190852"/>
    </source>
</evidence>
<dbReference type="RefSeq" id="WP_079682469.1">
    <property type="nucleotide sequence ID" value="NZ_FUYQ01000004.1"/>
</dbReference>
<protein>
    <submittedName>
        <fullName evidence="4">Lipopolysaccharide biosynthesis protein, LPS:glycosyltransferase</fullName>
    </submittedName>
</protein>
<dbReference type="Pfam" id="PF01501">
    <property type="entry name" value="Glyco_transf_8"/>
    <property type="match status" value="1"/>
</dbReference>
<dbReference type="PANTHER" id="PTHR13778:SF47">
    <property type="entry name" value="LIPOPOLYSACCHARIDE 1,3-GALACTOSYLTRANSFERASE"/>
    <property type="match status" value="1"/>
</dbReference>
<gene>
    <name evidence="4" type="ORF">SAMN05660349_00768</name>
</gene>
<keyword evidence="1" id="KW-0328">Glycosyltransferase</keyword>
<dbReference type="GO" id="GO:0016757">
    <property type="term" value="F:glycosyltransferase activity"/>
    <property type="evidence" value="ECO:0007669"/>
    <property type="project" value="UniProtKB-KW"/>
</dbReference>
<dbReference type="InterPro" id="IPR029044">
    <property type="entry name" value="Nucleotide-diphossugar_trans"/>
</dbReference>
<evidence type="ECO:0000256" key="1">
    <source>
        <dbReference type="ARBA" id="ARBA00022676"/>
    </source>
</evidence>
<dbReference type="CDD" id="cd04194">
    <property type="entry name" value="GT8_A4GalT_like"/>
    <property type="match status" value="1"/>
</dbReference>
<name>A0A1T5AN19_9BACT</name>
<keyword evidence="2 4" id="KW-0808">Transferase</keyword>
<accession>A0A1T5AN19</accession>
<dbReference type="InterPro" id="IPR002495">
    <property type="entry name" value="Glyco_trans_8"/>
</dbReference>
<evidence type="ECO:0000256" key="2">
    <source>
        <dbReference type="ARBA" id="ARBA00022679"/>
    </source>
</evidence>
<dbReference type="EMBL" id="FUYQ01000004">
    <property type="protein sequence ID" value="SKB36421.1"/>
    <property type="molecule type" value="Genomic_DNA"/>
</dbReference>
<organism evidence="4 5">
    <name type="scientific">Parabacteroides chartae</name>
    <dbReference type="NCBI Taxonomy" id="1037355"/>
    <lineage>
        <taxon>Bacteria</taxon>
        <taxon>Pseudomonadati</taxon>
        <taxon>Bacteroidota</taxon>
        <taxon>Bacteroidia</taxon>
        <taxon>Bacteroidales</taxon>
        <taxon>Tannerellaceae</taxon>
        <taxon>Parabacteroides</taxon>
    </lineage>
</organism>
<dbReference type="Gene3D" id="3.90.550.10">
    <property type="entry name" value="Spore Coat Polysaccharide Biosynthesis Protein SpsA, Chain A"/>
    <property type="match status" value="1"/>
</dbReference>
<dbReference type="AlphaFoldDB" id="A0A1T5AN19"/>
<keyword evidence="3" id="KW-0479">Metal-binding</keyword>
<proteinExistence type="predicted"/>
<dbReference type="SUPFAM" id="SSF53448">
    <property type="entry name" value="Nucleotide-diphospho-sugar transferases"/>
    <property type="match status" value="1"/>
</dbReference>
<dbReference type="PANTHER" id="PTHR13778">
    <property type="entry name" value="GLYCOSYLTRANSFERASE 8 DOMAIN-CONTAINING PROTEIN"/>
    <property type="match status" value="1"/>
</dbReference>
<dbReference type="InterPro" id="IPR050748">
    <property type="entry name" value="Glycosyltrans_8_dom-fam"/>
</dbReference>
<sequence>MTKDIVLICDDNYVMPTQVCIQSIIENMDLDFELTIHVCTFSLSHNNVVRFHNMSRDKVNVLTHILNYEKYEDKIKQIAQKSHVSPSALIKFELSQIFNELDTILYLDSDIIVKKDITQLLSINLSDYYIAAAYEFWKYIENKMYHWGQNIGGFFFNSGVMLMNLSKIRQDNIREQLWYYKINLAKSTLMDQESLNYVFKKAVYPLSIVWNFNPAFRDNNYIKHINRIYNKDYSCLEELESRVRIIHYVGTDDKPWIYKTAKMRKYWDACYNMVQDIDPIIFKTTDFKRKSFFVTLKAKIEKYSLSELCSYIVYKLFN</sequence>
<dbReference type="GO" id="GO:0046872">
    <property type="term" value="F:metal ion binding"/>
    <property type="evidence" value="ECO:0007669"/>
    <property type="project" value="UniProtKB-KW"/>
</dbReference>